<feature type="domain" description="Histidine kinase/HSP90-like ATPase" evidence="11">
    <location>
        <begin position="304"/>
        <end position="393"/>
    </location>
</feature>
<evidence type="ECO:0000313" key="15">
    <source>
        <dbReference type="Proteomes" id="UP001501822"/>
    </source>
</evidence>
<comment type="catalytic activity">
    <reaction evidence="1">
        <text>ATP + protein L-histidine = ADP + protein N-phospho-L-histidine.</text>
        <dbReference type="EC" id="2.7.13.3"/>
    </reaction>
</comment>
<evidence type="ECO:0000259" key="12">
    <source>
        <dbReference type="Pfam" id="PF07730"/>
    </source>
</evidence>
<keyword evidence="15" id="KW-1185">Reference proteome</keyword>
<dbReference type="SUPFAM" id="SSF55874">
    <property type="entry name" value="ATPase domain of HSP90 chaperone/DNA topoisomerase II/histidine kinase"/>
    <property type="match status" value="1"/>
</dbReference>
<evidence type="ECO:0000256" key="3">
    <source>
        <dbReference type="ARBA" id="ARBA00022553"/>
    </source>
</evidence>
<feature type="domain" description="Signal transduction histidine kinase subgroup 3 dimerisation and phosphoacceptor" evidence="12">
    <location>
        <begin position="193"/>
        <end position="259"/>
    </location>
</feature>
<reference evidence="14 15" key="1">
    <citation type="journal article" date="2019" name="Int. J. Syst. Evol. Microbiol.">
        <title>The Global Catalogue of Microorganisms (GCM) 10K type strain sequencing project: providing services to taxonomists for standard genome sequencing and annotation.</title>
        <authorList>
            <consortium name="The Broad Institute Genomics Platform"/>
            <consortium name="The Broad Institute Genome Sequencing Center for Infectious Disease"/>
            <person name="Wu L."/>
            <person name="Ma J."/>
        </authorList>
    </citation>
    <scope>NUCLEOTIDE SEQUENCE [LARGE SCALE GENOMIC DNA]</scope>
    <source>
        <strain evidence="14 15">JCM 3146</strain>
    </source>
</reference>
<evidence type="ECO:0000256" key="4">
    <source>
        <dbReference type="ARBA" id="ARBA00022679"/>
    </source>
</evidence>
<evidence type="ECO:0000256" key="10">
    <source>
        <dbReference type="SAM" id="Phobius"/>
    </source>
</evidence>
<dbReference type="Gene3D" id="3.30.565.10">
    <property type="entry name" value="Histidine kinase-like ATPase, C-terminal domain"/>
    <property type="match status" value="1"/>
</dbReference>
<evidence type="ECO:0000256" key="6">
    <source>
        <dbReference type="ARBA" id="ARBA00022777"/>
    </source>
</evidence>
<dbReference type="PANTHER" id="PTHR24421:SF10">
    <property type="entry name" value="NITRATE_NITRITE SENSOR PROTEIN NARQ"/>
    <property type="match status" value="1"/>
</dbReference>
<dbReference type="EC" id="2.7.13.3" evidence="2"/>
<organism evidence="14 15">
    <name type="scientific">Actinoallomurus spadix</name>
    <dbReference type="NCBI Taxonomy" id="79912"/>
    <lineage>
        <taxon>Bacteria</taxon>
        <taxon>Bacillati</taxon>
        <taxon>Actinomycetota</taxon>
        <taxon>Actinomycetes</taxon>
        <taxon>Streptosporangiales</taxon>
        <taxon>Thermomonosporaceae</taxon>
        <taxon>Actinoallomurus</taxon>
    </lineage>
</organism>
<keyword evidence="3" id="KW-0597">Phosphoprotein</keyword>
<evidence type="ECO:0000259" key="13">
    <source>
        <dbReference type="Pfam" id="PF23539"/>
    </source>
</evidence>
<keyword evidence="5" id="KW-0547">Nucleotide-binding</keyword>
<proteinExistence type="predicted"/>
<dbReference type="Pfam" id="PF07730">
    <property type="entry name" value="HisKA_3"/>
    <property type="match status" value="1"/>
</dbReference>
<dbReference type="Proteomes" id="UP001501822">
    <property type="component" value="Unassembled WGS sequence"/>
</dbReference>
<keyword evidence="10" id="KW-1133">Transmembrane helix</keyword>
<dbReference type="PANTHER" id="PTHR24421">
    <property type="entry name" value="NITRATE/NITRITE SENSOR PROTEIN NARX-RELATED"/>
    <property type="match status" value="1"/>
</dbReference>
<keyword evidence="10" id="KW-0472">Membrane</keyword>
<dbReference type="Pfam" id="PF23539">
    <property type="entry name" value="DUF7134"/>
    <property type="match status" value="1"/>
</dbReference>
<accession>A0ABN0WFI4</accession>
<dbReference type="InterPro" id="IPR011712">
    <property type="entry name" value="Sig_transdc_His_kin_sub3_dim/P"/>
</dbReference>
<feature type="transmembrane region" description="Helical" evidence="10">
    <location>
        <begin position="112"/>
        <end position="132"/>
    </location>
</feature>
<sequence length="404" mass="44231">MFARLFAWLRRHPRLVDIVWALPITALSLAVTSNYTNSDIVGRRPIPELAYLAIVVGMCVPMIWRRRWPRAVFAIVSIVAAVHWAFNVEAGPADGNVFVMLYAVATGCRFRWSLAAALVTEFGSVIAVWRWWVLPNSSMNWNNLIPFTVFTAAVWIGGLYVNTRRKYTAELEERARRLERERDAHAQVAAAAERARIAREMHDVIAHSVSVIVVQADGASYMVDIDPARAKRAMETIGATGRQALTEMRRMLGVLREEDDAGSYAPQPGIEQLSELVGQIRSAGLPVGLTVQGVPSELPTALQLTVYRIVQEALTNTRKHAGPAATAEVNLHYGDDAVEIRIRDDGRGAAALSDGKGHGLVGMNERAALYGGSVRSGPRSGGGWEVFAHLPVTEPRPRAEANAA</sequence>
<keyword evidence="7" id="KW-0067">ATP-binding</keyword>
<dbReference type="CDD" id="cd16917">
    <property type="entry name" value="HATPase_UhpB-NarQ-NarX-like"/>
    <property type="match status" value="1"/>
</dbReference>
<dbReference type="Pfam" id="PF02518">
    <property type="entry name" value="HATPase_c"/>
    <property type="match status" value="1"/>
</dbReference>
<evidence type="ECO:0000256" key="5">
    <source>
        <dbReference type="ARBA" id="ARBA00022741"/>
    </source>
</evidence>
<dbReference type="InterPro" id="IPR055558">
    <property type="entry name" value="DUF7134"/>
</dbReference>
<name>A0ABN0WFI4_9ACTN</name>
<gene>
    <name evidence="14" type="ORF">GCM10010151_25910</name>
</gene>
<dbReference type="InterPro" id="IPR036890">
    <property type="entry name" value="HATPase_C_sf"/>
</dbReference>
<keyword evidence="9" id="KW-0175">Coiled coil</keyword>
<dbReference type="InterPro" id="IPR050482">
    <property type="entry name" value="Sensor_HK_TwoCompSys"/>
</dbReference>
<feature type="transmembrane region" description="Helical" evidence="10">
    <location>
        <begin position="49"/>
        <end position="65"/>
    </location>
</feature>
<dbReference type="Gene3D" id="1.20.5.1930">
    <property type="match status" value="1"/>
</dbReference>
<keyword evidence="8" id="KW-0902">Two-component regulatory system</keyword>
<dbReference type="InterPro" id="IPR003594">
    <property type="entry name" value="HATPase_dom"/>
</dbReference>
<keyword evidence="4" id="KW-0808">Transferase</keyword>
<comment type="caution">
    <text evidence="14">The sequence shown here is derived from an EMBL/GenBank/DDBJ whole genome shotgun (WGS) entry which is preliminary data.</text>
</comment>
<dbReference type="GO" id="GO:0016301">
    <property type="term" value="F:kinase activity"/>
    <property type="evidence" value="ECO:0007669"/>
    <property type="project" value="UniProtKB-KW"/>
</dbReference>
<feature type="transmembrane region" description="Helical" evidence="10">
    <location>
        <begin position="144"/>
        <end position="161"/>
    </location>
</feature>
<feature type="coiled-coil region" evidence="9">
    <location>
        <begin position="164"/>
        <end position="195"/>
    </location>
</feature>
<feature type="domain" description="DUF7134" evidence="13">
    <location>
        <begin position="7"/>
        <end position="165"/>
    </location>
</feature>
<evidence type="ECO:0000256" key="8">
    <source>
        <dbReference type="ARBA" id="ARBA00023012"/>
    </source>
</evidence>
<evidence type="ECO:0000313" key="14">
    <source>
        <dbReference type="EMBL" id="GAA0335045.1"/>
    </source>
</evidence>
<dbReference type="RefSeq" id="WP_252802886.1">
    <property type="nucleotide sequence ID" value="NZ_BAAABM010000016.1"/>
</dbReference>
<keyword evidence="6 14" id="KW-0418">Kinase</keyword>
<dbReference type="EMBL" id="BAAABM010000016">
    <property type="protein sequence ID" value="GAA0335045.1"/>
    <property type="molecule type" value="Genomic_DNA"/>
</dbReference>
<evidence type="ECO:0000256" key="1">
    <source>
        <dbReference type="ARBA" id="ARBA00000085"/>
    </source>
</evidence>
<protein>
    <recommendedName>
        <fullName evidence="2">histidine kinase</fullName>
        <ecNumber evidence="2">2.7.13.3</ecNumber>
    </recommendedName>
</protein>
<evidence type="ECO:0000256" key="2">
    <source>
        <dbReference type="ARBA" id="ARBA00012438"/>
    </source>
</evidence>
<evidence type="ECO:0000256" key="9">
    <source>
        <dbReference type="SAM" id="Coils"/>
    </source>
</evidence>
<keyword evidence="10" id="KW-0812">Transmembrane</keyword>
<feature type="transmembrane region" description="Helical" evidence="10">
    <location>
        <begin position="18"/>
        <end position="37"/>
    </location>
</feature>
<evidence type="ECO:0000256" key="7">
    <source>
        <dbReference type="ARBA" id="ARBA00022840"/>
    </source>
</evidence>
<evidence type="ECO:0000259" key="11">
    <source>
        <dbReference type="Pfam" id="PF02518"/>
    </source>
</evidence>